<dbReference type="GO" id="GO:0003700">
    <property type="term" value="F:DNA-binding transcription factor activity"/>
    <property type="evidence" value="ECO:0007669"/>
    <property type="project" value="InterPro"/>
</dbReference>
<dbReference type="PANTHER" id="PTHR31312:SF1">
    <property type="entry name" value="TRANSCRIPTION ACTIVATOR GLK1"/>
    <property type="match status" value="1"/>
</dbReference>
<evidence type="ECO:0000256" key="3">
    <source>
        <dbReference type="ARBA" id="ARBA00023125"/>
    </source>
</evidence>
<keyword evidence="9" id="KW-1185">Reference proteome</keyword>
<dbReference type="PANTHER" id="PTHR31312">
    <property type="entry name" value="TRANSCRIPTION ACTIVATOR GLK1"/>
    <property type="match status" value="1"/>
</dbReference>
<feature type="compositionally biased region" description="Low complexity" evidence="6">
    <location>
        <begin position="135"/>
        <end position="145"/>
    </location>
</feature>
<keyword evidence="3 8" id="KW-0238">DNA-binding</keyword>
<comment type="subcellular location">
    <subcellularLocation>
        <location evidence="1">Nucleus</location>
    </subcellularLocation>
</comment>
<dbReference type="InterPro" id="IPR044825">
    <property type="entry name" value="GLK1/2-like"/>
</dbReference>
<evidence type="ECO:0000313" key="8">
    <source>
        <dbReference type="EMBL" id="URD88229.1"/>
    </source>
</evidence>
<dbReference type="GO" id="GO:0045893">
    <property type="term" value="P:positive regulation of DNA-templated transcription"/>
    <property type="evidence" value="ECO:0007669"/>
    <property type="project" value="InterPro"/>
</dbReference>
<keyword evidence="2" id="KW-0805">Transcription regulation</keyword>
<dbReference type="NCBIfam" id="TIGR01557">
    <property type="entry name" value="myb_SHAQKYF"/>
    <property type="match status" value="1"/>
</dbReference>
<feature type="region of interest" description="Disordered" evidence="6">
    <location>
        <begin position="283"/>
        <end position="306"/>
    </location>
</feature>
<evidence type="ECO:0000259" key="7">
    <source>
        <dbReference type="PROSITE" id="PS51294"/>
    </source>
</evidence>
<evidence type="ECO:0000256" key="4">
    <source>
        <dbReference type="ARBA" id="ARBA00023163"/>
    </source>
</evidence>
<evidence type="ECO:0000256" key="2">
    <source>
        <dbReference type="ARBA" id="ARBA00023015"/>
    </source>
</evidence>
<proteinExistence type="predicted"/>
<dbReference type="FunFam" id="1.10.10.60:FF:000007">
    <property type="entry name" value="Two-component response regulator"/>
    <property type="match status" value="1"/>
</dbReference>
<dbReference type="PROSITE" id="PS51294">
    <property type="entry name" value="HTH_MYB"/>
    <property type="match status" value="1"/>
</dbReference>
<dbReference type="InterPro" id="IPR006447">
    <property type="entry name" value="Myb_dom_plants"/>
</dbReference>
<keyword evidence="4" id="KW-0804">Transcription</keyword>
<name>A0A9E7JPQ7_9LILI</name>
<feature type="region of interest" description="Disordered" evidence="6">
    <location>
        <begin position="103"/>
        <end position="155"/>
    </location>
</feature>
<feature type="compositionally biased region" description="Low complexity" evidence="6">
    <location>
        <begin position="111"/>
        <end position="120"/>
    </location>
</feature>
<sequence length="455" mass="49454">MLAVEALRGSNGEERNGSSDNFSIDGDFTGETLLEDINFSDLFAGIDDGDILPGLELDPAETFAEFSVGWEEASGSPAVAEATDGMLGGVTQDTVVLGGEKDLSHGEEATSETTAEDAAAMPSEARSSTPDKGQKSSAAAAAAKGSHGKRKAKVDWTPDLHRRFVQAVEQLGIDKAVPSRILELMGVDCLTRHNVASHLQKYRSHRKHLLAREAEAASWSQRRQMYATGMGVKRVDVNPWLASTIGFLPSPPPPVQPFRPLHVWGHPTPEAPVVHMWPRHLSGRSPTPPWAPPQPPQPPLPPPPDPSYWHHLYQRGSEEGWVPHAMAKGAPCFPQPLPIVRFAAPPVPGVVPHPTYRAVPPAMTKHPSSQLQLDASPVSSSPSISLKHSSRFHVQLQKHNRNVSDANERTVPSGVTSDSTSINYQVCCEIPMRFMMVSFSFYQISCFSFTKCVDS</sequence>
<dbReference type="EMBL" id="CP097504">
    <property type="protein sequence ID" value="URD88229.1"/>
    <property type="molecule type" value="Genomic_DNA"/>
</dbReference>
<reference evidence="8" key="1">
    <citation type="submission" date="2022-05" db="EMBL/GenBank/DDBJ databases">
        <title>The Musa troglodytarum L. genome provides insights into the mechanism of non-climacteric behaviour and enrichment of carotenoids.</title>
        <authorList>
            <person name="Wang J."/>
        </authorList>
    </citation>
    <scope>NUCLEOTIDE SEQUENCE</scope>
    <source>
        <tissue evidence="8">Leaf</tissue>
    </source>
</reference>
<feature type="region of interest" description="Disordered" evidence="6">
    <location>
        <begin position="1"/>
        <end position="27"/>
    </location>
</feature>
<feature type="domain" description="HTH myb-type" evidence="7">
    <location>
        <begin position="148"/>
        <end position="207"/>
    </location>
</feature>
<evidence type="ECO:0000256" key="5">
    <source>
        <dbReference type="ARBA" id="ARBA00023242"/>
    </source>
</evidence>
<keyword evidence="5" id="KW-0539">Nucleus</keyword>
<dbReference type="Proteomes" id="UP001055439">
    <property type="component" value="Chromosome 2"/>
</dbReference>
<dbReference type="OrthoDB" id="60033at2759"/>
<protein>
    <submittedName>
        <fullName evidence="8">Myb-like DNA-binding domain containing protein</fullName>
    </submittedName>
</protein>
<dbReference type="InterPro" id="IPR001005">
    <property type="entry name" value="SANT/Myb"/>
</dbReference>
<dbReference type="SUPFAM" id="SSF46689">
    <property type="entry name" value="Homeodomain-like"/>
    <property type="match status" value="1"/>
</dbReference>
<gene>
    <name evidence="8" type="ORF">MUK42_28036</name>
</gene>
<evidence type="ECO:0000313" key="9">
    <source>
        <dbReference type="Proteomes" id="UP001055439"/>
    </source>
</evidence>
<evidence type="ECO:0000256" key="6">
    <source>
        <dbReference type="SAM" id="MobiDB-lite"/>
    </source>
</evidence>
<dbReference type="InterPro" id="IPR017930">
    <property type="entry name" value="Myb_dom"/>
</dbReference>
<dbReference type="GO" id="GO:0000976">
    <property type="term" value="F:transcription cis-regulatory region binding"/>
    <property type="evidence" value="ECO:0007669"/>
    <property type="project" value="TreeGrafter"/>
</dbReference>
<accession>A0A9E7JPQ7</accession>
<feature type="compositionally biased region" description="Pro residues" evidence="6">
    <location>
        <begin position="286"/>
        <end position="306"/>
    </location>
</feature>
<dbReference type="GO" id="GO:0005634">
    <property type="term" value="C:nucleus"/>
    <property type="evidence" value="ECO:0007669"/>
    <property type="project" value="UniProtKB-SubCell"/>
</dbReference>
<dbReference type="InterPro" id="IPR009057">
    <property type="entry name" value="Homeodomain-like_sf"/>
</dbReference>
<evidence type="ECO:0000256" key="1">
    <source>
        <dbReference type="ARBA" id="ARBA00004123"/>
    </source>
</evidence>
<dbReference type="Pfam" id="PF00249">
    <property type="entry name" value="Myb_DNA-binding"/>
    <property type="match status" value="1"/>
</dbReference>
<organism evidence="8 9">
    <name type="scientific">Musa troglodytarum</name>
    <name type="common">fe'i banana</name>
    <dbReference type="NCBI Taxonomy" id="320322"/>
    <lineage>
        <taxon>Eukaryota</taxon>
        <taxon>Viridiplantae</taxon>
        <taxon>Streptophyta</taxon>
        <taxon>Embryophyta</taxon>
        <taxon>Tracheophyta</taxon>
        <taxon>Spermatophyta</taxon>
        <taxon>Magnoliopsida</taxon>
        <taxon>Liliopsida</taxon>
        <taxon>Zingiberales</taxon>
        <taxon>Musaceae</taxon>
        <taxon>Musa</taxon>
    </lineage>
</organism>
<dbReference type="Gene3D" id="1.10.10.60">
    <property type="entry name" value="Homeodomain-like"/>
    <property type="match status" value="1"/>
</dbReference>
<dbReference type="AlphaFoldDB" id="A0A9E7JPQ7"/>